<evidence type="ECO:0000313" key="3">
    <source>
        <dbReference type="Proteomes" id="UP001497497"/>
    </source>
</evidence>
<evidence type="ECO:0000313" key="2">
    <source>
        <dbReference type="EMBL" id="CAL1546861.1"/>
    </source>
</evidence>
<dbReference type="EMBL" id="CAXITT010000866">
    <property type="protein sequence ID" value="CAL1546861.1"/>
    <property type="molecule type" value="Genomic_DNA"/>
</dbReference>
<dbReference type="PANTHER" id="PTHR18460">
    <property type="entry name" value="TEL2 INTERACTING PROTEIN 1 TTI1 FAMILY MEMBER"/>
    <property type="match status" value="1"/>
</dbReference>
<reference evidence="2 3" key="1">
    <citation type="submission" date="2024-04" db="EMBL/GenBank/DDBJ databases">
        <authorList>
            <consortium name="Genoscope - CEA"/>
            <person name="William W."/>
        </authorList>
    </citation>
    <scope>NUCLEOTIDE SEQUENCE [LARGE SCALE GENOMIC DNA]</scope>
</reference>
<feature type="domain" description="TTI1 C-terminal TPR" evidence="1">
    <location>
        <begin position="2"/>
        <end position="170"/>
    </location>
</feature>
<gene>
    <name evidence="2" type="ORF">GSLYS_00020238001</name>
</gene>
<accession>A0AAV2IL26</accession>
<dbReference type="Proteomes" id="UP001497497">
    <property type="component" value="Unassembled WGS sequence"/>
</dbReference>
<comment type="caution">
    <text evidence="2">The sequence shown here is derived from an EMBL/GenBank/DDBJ whole genome shotgun (WGS) entry which is preliminary data.</text>
</comment>
<sequence>MSYHEPSLRVLALDVISYGCQDLMDYERELLPQIHQLWPGLACLFHHQEKFVVIKAMQTLLALTNLSGDFIRSRVMKEVVPGVVQYMEKQGNISSESRSAYLHTTNYKLQLCVLSTLGPLAKNLALDGNDLNTLVNICLPYLSDLQPLPLQNAAVESFSMFIDLDPDALWYTLCEVYCPVMLTPPGSEFLSISFPYGPNKQNRFSTKITEIFNEHFL</sequence>
<dbReference type="InterPro" id="IPR052587">
    <property type="entry name" value="TELO2-interacting_protein_1"/>
</dbReference>
<evidence type="ECO:0000259" key="1">
    <source>
        <dbReference type="Pfam" id="PF24181"/>
    </source>
</evidence>
<keyword evidence="3" id="KW-1185">Reference proteome</keyword>
<name>A0AAV2IL26_LYMST</name>
<dbReference type="InterPro" id="IPR011989">
    <property type="entry name" value="ARM-like"/>
</dbReference>
<dbReference type="InterPro" id="IPR016024">
    <property type="entry name" value="ARM-type_fold"/>
</dbReference>
<protein>
    <recommendedName>
        <fullName evidence="1">TTI1 C-terminal TPR domain-containing protein</fullName>
    </recommendedName>
</protein>
<dbReference type="GO" id="GO:0005737">
    <property type="term" value="C:cytoplasm"/>
    <property type="evidence" value="ECO:0007669"/>
    <property type="project" value="TreeGrafter"/>
</dbReference>
<dbReference type="InterPro" id="IPR057567">
    <property type="entry name" value="TPR_TTI1_C"/>
</dbReference>
<dbReference type="PANTHER" id="PTHR18460:SF3">
    <property type="entry name" value="TELO2-INTERACTING PROTEIN 1 HOMOLOG"/>
    <property type="match status" value="1"/>
</dbReference>
<dbReference type="AlphaFoldDB" id="A0AAV2IL26"/>
<dbReference type="Pfam" id="PF24181">
    <property type="entry name" value="TPR_TTI1_C"/>
    <property type="match status" value="1"/>
</dbReference>
<organism evidence="2 3">
    <name type="scientific">Lymnaea stagnalis</name>
    <name type="common">Great pond snail</name>
    <name type="synonym">Helix stagnalis</name>
    <dbReference type="NCBI Taxonomy" id="6523"/>
    <lineage>
        <taxon>Eukaryota</taxon>
        <taxon>Metazoa</taxon>
        <taxon>Spiralia</taxon>
        <taxon>Lophotrochozoa</taxon>
        <taxon>Mollusca</taxon>
        <taxon>Gastropoda</taxon>
        <taxon>Heterobranchia</taxon>
        <taxon>Euthyneura</taxon>
        <taxon>Panpulmonata</taxon>
        <taxon>Hygrophila</taxon>
        <taxon>Lymnaeoidea</taxon>
        <taxon>Lymnaeidae</taxon>
        <taxon>Lymnaea</taxon>
    </lineage>
</organism>
<dbReference type="Gene3D" id="1.25.10.10">
    <property type="entry name" value="Leucine-rich Repeat Variant"/>
    <property type="match status" value="1"/>
</dbReference>
<proteinExistence type="predicted"/>
<dbReference type="SUPFAM" id="SSF48371">
    <property type="entry name" value="ARM repeat"/>
    <property type="match status" value="1"/>
</dbReference>